<dbReference type="EMBL" id="FPCH01000002">
    <property type="protein sequence ID" value="SFV31913.1"/>
    <property type="molecule type" value="Genomic_DNA"/>
</dbReference>
<keyword evidence="3" id="KW-1185">Reference proteome</keyword>
<accession>A0A1I7NBF2</accession>
<dbReference type="OrthoDB" id="1346484at2"/>
<reference evidence="3" key="1">
    <citation type="submission" date="2016-10" db="EMBL/GenBank/DDBJ databases">
        <authorList>
            <person name="Varghese N."/>
            <person name="Submissions S."/>
        </authorList>
    </citation>
    <scope>NUCLEOTIDE SEQUENCE [LARGE SCALE GENOMIC DNA]</scope>
    <source>
        <strain evidence="3">DSM 1565</strain>
    </source>
</reference>
<evidence type="ECO:0000313" key="2">
    <source>
        <dbReference type="EMBL" id="SFV31913.1"/>
    </source>
</evidence>
<sequence length="192" mass="20699">MRWLQRFDFRLLAIFLLVTGIVHLIATFMAVNDARGSAYSRLARSLPKNQMTIAAAVTPQHQPLPFLAPDEHYAFCLFDTADTTIRVRALLPDLGWTIGIYAPDGHNLYFAAASADRETTVDLSIVPADDRFLGLPQTSSTKAGGTPQAVDTQQSIAAEKGLVVVRAPDKGDPYRADEQAVLSKASCAPGGA</sequence>
<dbReference type="Proteomes" id="UP000199423">
    <property type="component" value="Unassembled WGS sequence"/>
</dbReference>
<dbReference type="RefSeq" id="WP_092868094.1">
    <property type="nucleotide sequence ID" value="NZ_FPCH01000002.1"/>
</dbReference>
<gene>
    <name evidence="2" type="ORF">SAMN04488557_1440</name>
</gene>
<protein>
    <submittedName>
        <fullName evidence="2">Uncharacterized membrane protein</fullName>
    </submittedName>
</protein>
<evidence type="ECO:0000313" key="3">
    <source>
        <dbReference type="Proteomes" id="UP000199423"/>
    </source>
</evidence>
<feature type="compositionally biased region" description="Basic and acidic residues" evidence="1">
    <location>
        <begin position="169"/>
        <end position="178"/>
    </location>
</feature>
<proteinExistence type="predicted"/>
<organism evidence="2 3">
    <name type="scientific">Hyphomicrobium facile</name>
    <dbReference type="NCBI Taxonomy" id="51670"/>
    <lineage>
        <taxon>Bacteria</taxon>
        <taxon>Pseudomonadati</taxon>
        <taxon>Pseudomonadota</taxon>
        <taxon>Alphaproteobacteria</taxon>
        <taxon>Hyphomicrobiales</taxon>
        <taxon>Hyphomicrobiaceae</taxon>
        <taxon>Hyphomicrobium</taxon>
    </lineage>
</organism>
<name>A0A1I7NBF2_9HYPH</name>
<dbReference type="AlphaFoldDB" id="A0A1I7NBF2"/>
<dbReference type="STRING" id="51670.SAMN04488557_1440"/>
<feature type="region of interest" description="Disordered" evidence="1">
    <location>
        <begin position="169"/>
        <end position="192"/>
    </location>
</feature>
<evidence type="ECO:0000256" key="1">
    <source>
        <dbReference type="SAM" id="MobiDB-lite"/>
    </source>
</evidence>